<evidence type="ECO:0000313" key="3">
    <source>
        <dbReference type="Proteomes" id="UP000002281"/>
    </source>
</evidence>
<proteinExistence type="predicted"/>
<reference evidence="2" key="3">
    <citation type="submission" date="2025-09" db="UniProtKB">
        <authorList>
            <consortium name="Ensembl"/>
        </authorList>
    </citation>
    <scope>IDENTIFICATION</scope>
    <source>
        <strain evidence="2">Thoroughbred</strain>
    </source>
</reference>
<dbReference type="FunCoup" id="A0A3Q2H7B8">
    <property type="interactions" value="46"/>
</dbReference>
<feature type="compositionally biased region" description="Basic residues" evidence="1">
    <location>
        <begin position="66"/>
        <end position="77"/>
    </location>
</feature>
<feature type="region of interest" description="Disordered" evidence="1">
    <location>
        <begin position="66"/>
        <end position="94"/>
    </location>
</feature>
<sequence>MTFFLSVCPDPSPSPAPPRQKGRREPRGSHCFVASEGRRTGLLQALRAAGAVGVVGAQGSFPPRRAVRGRNGRRARCTRHEAGAQHRGPRRQRLPGGRRLVAAGRAGAVGGGHTWPAGAQARRVHVAGGRAGAVGPRASSAAGWHGAVTVAGGGRGGRGPRGGPGGAALGAALAAGRAAAAPARGALLPVAGDLHRGLAAGAGRRRTAGGPRGLPVQPAPRRELAEPPAVRPAGRPHQPGALPVRLLQPAAGPRRAAAAPARGSGPGRHRLRLHGPQRLADRSAPQGRYSGSARPGPRLHASQVRNSGQEGADHRLPQLDHASHSEQQRKRFDFGG</sequence>
<dbReference type="Proteomes" id="UP000002281">
    <property type="component" value="Chromosome 11"/>
</dbReference>
<evidence type="ECO:0000256" key="1">
    <source>
        <dbReference type="SAM" id="MobiDB-lite"/>
    </source>
</evidence>
<organism evidence="2 3">
    <name type="scientific">Equus caballus</name>
    <name type="common">Horse</name>
    <dbReference type="NCBI Taxonomy" id="9796"/>
    <lineage>
        <taxon>Eukaryota</taxon>
        <taxon>Metazoa</taxon>
        <taxon>Chordata</taxon>
        <taxon>Craniata</taxon>
        <taxon>Vertebrata</taxon>
        <taxon>Euteleostomi</taxon>
        <taxon>Mammalia</taxon>
        <taxon>Eutheria</taxon>
        <taxon>Laurasiatheria</taxon>
        <taxon>Perissodactyla</taxon>
        <taxon>Equidae</taxon>
        <taxon>Equus</taxon>
    </lineage>
</organism>
<dbReference type="InParanoid" id="A0A3Q2H7B8"/>
<dbReference type="Ensembl" id="ENSECAT00000032221.2">
    <property type="protein sequence ID" value="ENSECAP00000029368.2"/>
    <property type="gene ID" value="ENSECAG00000037188.2"/>
</dbReference>
<dbReference type="AlphaFoldDB" id="A0A3Q2H7B8"/>
<feature type="region of interest" description="Disordered" evidence="1">
    <location>
        <begin position="1"/>
        <end position="28"/>
    </location>
</feature>
<feature type="compositionally biased region" description="Basic and acidic residues" evidence="1">
    <location>
        <begin position="311"/>
        <end position="336"/>
    </location>
</feature>
<protein>
    <submittedName>
        <fullName evidence="2">Phospholipase D family member 6</fullName>
    </submittedName>
</protein>
<reference evidence="2" key="2">
    <citation type="submission" date="2025-08" db="UniProtKB">
        <authorList>
            <consortium name="Ensembl"/>
        </authorList>
    </citation>
    <scope>IDENTIFICATION</scope>
    <source>
        <strain evidence="2">Thoroughbred</strain>
    </source>
</reference>
<dbReference type="PaxDb" id="9796-ENSECAP00000029368"/>
<feature type="region of interest" description="Disordered" evidence="1">
    <location>
        <begin position="201"/>
        <end position="336"/>
    </location>
</feature>
<keyword evidence="3" id="KW-1185">Reference proteome</keyword>
<evidence type="ECO:0000313" key="2">
    <source>
        <dbReference type="Ensembl" id="ENSECAP00000029368.2"/>
    </source>
</evidence>
<feature type="compositionally biased region" description="Low complexity" evidence="1">
    <location>
        <begin position="249"/>
        <end position="263"/>
    </location>
</feature>
<name>A0A3Q2H7B8_HORSE</name>
<accession>A0A3Q2H7B8</accession>
<reference evidence="2 3" key="1">
    <citation type="journal article" date="2009" name="Science">
        <title>Genome sequence, comparative analysis, and population genetics of the domestic horse.</title>
        <authorList>
            <consortium name="Broad Institute Genome Sequencing Platform"/>
            <consortium name="Broad Institute Whole Genome Assembly Team"/>
            <person name="Wade C.M."/>
            <person name="Giulotto E."/>
            <person name="Sigurdsson S."/>
            <person name="Zoli M."/>
            <person name="Gnerre S."/>
            <person name="Imsland F."/>
            <person name="Lear T.L."/>
            <person name="Adelson D.L."/>
            <person name="Bailey E."/>
            <person name="Bellone R.R."/>
            <person name="Bloecker H."/>
            <person name="Distl O."/>
            <person name="Edgar R.C."/>
            <person name="Garber M."/>
            <person name="Leeb T."/>
            <person name="Mauceli E."/>
            <person name="MacLeod J.N."/>
            <person name="Penedo M.C.T."/>
            <person name="Raison J.M."/>
            <person name="Sharpe T."/>
            <person name="Vogel J."/>
            <person name="Andersson L."/>
            <person name="Antczak D.F."/>
            <person name="Biagi T."/>
            <person name="Binns M.M."/>
            <person name="Chowdhary B.P."/>
            <person name="Coleman S.J."/>
            <person name="Della Valle G."/>
            <person name="Fryc S."/>
            <person name="Guerin G."/>
            <person name="Hasegawa T."/>
            <person name="Hill E.W."/>
            <person name="Jurka J."/>
            <person name="Kiialainen A."/>
            <person name="Lindgren G."/>
            <person name="Liu J."/>
            <person name="Magnani E."/>
            <person name="Mickelson J.R."/>
            <person name="Murray J."/>
            <person name="Nergadze S.G."/>
            <person name="Onofrio R."/>
            <person name="Pedroni S."/>
            <person name="Piras M.F."/>
            <person name="Raudsepp T."/>
            <person name="Rocchi M."/>
            <person name="Roeed K.H."/>
            <person name="Ryder O.A."/>
            <person name="Searle S."/>
            <person name="Skow L."/>
            <person name="Swinburne J.E."/>
            <person name="Syvaenen A.C."/>
            <person name="Tozaki T."/>
            <person name="Valberg S.J."/>
            <person name="Vaudin M."/>
            <person name="White J.R."/>
            <person name="Zody M.C."/>
            <person name="Lander E.S."/>
            <person name="Lindblad-Toh K."/>
        </authorList>
    </citation>
    <scope>NUCLEOTIDE SEQUENCE [LARGE SCALE GENOMIC DNA]</scope>
    <source>
        <strain evidence="2 3">Thoroughbred</strain>
    </source>
</reference>
<dbReference type="STRING" id="9796.ENSECAP00000029368"/>
<dbReference type="Bgee" id="ENSECAG00000037188">
    <property type="expression patterns" value="Expressed in testis and 9 other cell types or tissues"/>
</dbReference>